<reference evidence="2 3" key="1">
    <citation type="submission" date="2018-09" db="EMBL/GenBank/DDBJ databases">
        <title>Whole genome based analysis of evolution and adaptive divergence in Indian and Brazilian strains of Azospirillum brasilense.</title>
        <authorList>
            <person name="Singh C."/>
            <person name="Tripathi A.K."/>
        </authorList>
    </citation>
    <scope>NUCLEOTIDE SEQUENCE [LARGE SCALE GENOMIC DNA]</scope>
    <source>
        <strain evidence="2 3">MTCC4036</strain>
        <plasmid evidence="2 3">p6</plasmid>
    </source>
</reference>
<organism evidence="2 3">
    <name type="scientific">Azospirillum brasilense</name>
    <dbReference type="NCBI Taxonomy" id="192"/>
    <lineage>
        <taxon>Bacteria</taxon>
        <taxon>Pseudomonadati</taxon>
        <taxon>Pseudomonadota</taxon>
        <taxon>Alphaproteobacteria</taxon>
        <taxon>Rhodospirillales</taxon>
        <taxon>Azospirillaceae</taxon>
        <taxon>Azospirillum</taxon>
    </lineage>
</organism>
<dbReference type="InterPro" id="IPR053738">
    <property type="entry name" value="Lambda_capsid_assembly"/>
</dbReference>
<keyword evidence="2" id="KW-0614">Plasmid</keyword>
<evidence type="ECO:0000313" key="3">
    <source>
        <dbReference type="Proteomes" id="UP000298596"/>
    </source>
</evidence>
<proteinExistence type="predicted"/>
<accession>A0A4D8QAS7</accession>
<dbReference type="Gene3D" id="3.90.1690.10">
    <property type="entry name" value="phage-related protein like domain"/>
    <property type="match status" value="1"/>
</dbReference>
<evidence type="ECO:0000313" key="2">
    <source>
        <dbReference type="EMBL" id="QCO07398.1"/>
    </source>
</evidence>
<protein>
    <recommendedName>
        <fullName evidence="4">Capsid protein</fullName>
    </recommendedName>
</protein>
<geneLocation type="plasmid" evidence="2 3">
    <name>p6</name>
</geneLocation>
<name>A0A4D8QAS7_AZOBR</name>
<gene>
    <name evidence="2" type="ORF">D3867_36610</name>
</gene>
<evidence type="ECO:0008006" key="4">
    <source>
        <dbReference type="Google" id="ProtNLM"/>
    </source>
</evidence>
<dbReference type="AlphaFoldDB" id="A0A4D8QAS7"/>
<sequence>MALPNRNMMHVEKPLANLSIAYMQSADNFVFNKIFPTCPVEKETDKYYVFDIDSFMRGRARRRADGTESSGGGFKTSTDSYDLTDPYAHHKPVTQRERDNSDSQLELDQTSVDFVMSNILITAEEDFLGQYFKTGVWGQDKVGGDTIGKWDDYASSNPIEDIDTARLWIWQNTGRKPNTLTVHPTVHARLKNHPLILDRFDGKAPNEAGLAALFEVERYLQAGGVHRTGPEGDGEGNFIAGKHALLSFAPHTPALKTPSCGYTFALRGTALNGVEKGVRMARIPTPLLGLNSERIEGELFINWKVTGQPLGYFFADMVV</sequence>
<evidence type="ECO:0000256" key="1">
    <source>
        <dbReference type="SAM" id="MobiDB-lite"/>
    </source>
</evidence>
<dbReference type="EMBL" id="CP032336">
    <property type="protein sequence ID" value="QCO07398.1"/>
    <property type="molecule type" value="Genomic_DNA"/>
</dbReference>
<feature type="region of interest" description="Disordered" evidence="1">
    <location>
        <begin position="61"/>
        <end position="87"/>
    </location>
</feature>
<dbReference type="Proteomes" id="UP000298596">
    <property type="component" value="Plasmid p6"/>
</dbReference>